<dbReference type="InterPro" id="IPR009027">
    <property type="entry name" value="Ribosomal_bL9/RNase_H1_N"/>
</dbReference>
<dbReference type="Proteomes" id="UP001341840">
    <property type="component" value="Unassembled WGS sequence"/>
</dbReference>
<organism evidence="2 3">
    <name type="scientific">Stylosanthes scabra</name>
    <dbReference type="NCBI Taxonomy" id="79078"/>
    <lineage>
        <taxon>Eukaryota</taxon>
        <taxon>Viridiplantae</taxon>
        <taxon>Streptophyta</taxon>
        <taxon>Embryophyta</taxon>
        <taxon>Tracheophyta</taxon>
        <taxon>Spermatophyta</taxon>
        <taxon>Magnoliopsida</taxon>
        <taxon>eudicotyledons</taxon>
        <taxon>Gunneridae</taxon>
        <taxon>Pentapetalae</taxon>
        <taxon>rosids</taxon>
        <taxon>fabids</taxon>
        <taxon>Fabales</taxon>
        <taxon>Fabaceae</taxon>
        <taxon>Papilionoideae</taxon>
        <taxon>50 kb inversion clade</taxon>
        <taxon>dalbergioids sensu lato</taxon>
        <taxon>Dalbergieae</taxon>
        <taxon>Pterocarpus clade</taxon>
        <taxon>Stylosanthes</taxon>
    </lineage>
</organism>
<dbReference type="Pfam" id="PF01693">
    <property type="entry name" value="Cauli_VI"/>
    <property type="match status" value="1"/>
</dbReference>
<dbReference type="InterPro" id="IPR011320">
    <property type="entry name" value="RNase_H1_N"/>
</dbReference>
<gene>
    <name evidence="2" type="ORF">PIB30_064993</name>
</gene>
<evidence type="ECO:0000313" key="2">
    <source>
        <dbReference type="EMBL" id="MED6112804.1"/>
    </source>
</evidence>
<dbReference type="SUPFAM" id="SSF55658">
    <property type="entry name" value="L9 N-domain-like"/>
    <property type="match status" value="1"/>
</dbReference>
<name>A0ABU6QNW8_9FABA</name>
<dbReference type="Gene3D" id="3.40.970.10">
    <property type="entry name" value="Ribonuclease H1, N-terminal domain"/>
    <property type="match status" value="1"/>
</dbReference>
<sequence length="246" mass="27879">MQGERYSHYAVRVGKVPGIYSSWEECAPHVLGHSGAQYRGFKSLGNALDYMNRVHEKKKNMWSPQGGEKMARSVVNAGVGSPKFSPASSVLDPVRWSFRAEAQGGGFLMVEDMEVYLMRACVKLVMGCPVFEPRWFISPQGERMVGYSASLRCEEKGVYLQVESSYCGDDGHARQEAAYLLLDQLLRRIGYTICDFNYRRLCEAEEQIRQSHGPEDVRVAQRLLELEAKCKKLSTEVENYHKHLGL</sequence>
<comment type="caution">
    <text evidence="2">The sequence shown here is derived from an EMBL/GenBank/DDBJ whole genome shotgun (WGS) entry which is preliminary data.</text>
</comment>
<dbReference type="EMBL" id="JASCZI010000642">
    <property type="protein sequence ID" value="MED6112804.1"/>
    <property type="molecule type" value="Genomic_DNA"/>
</dbReference>
<keyword evidence="3" id="KW-1185">Reference proteome</keyword>
<accession>A0ABU6QNW8</accession>
<dbReference type="InterPro" id="IPR037056">
    <property type="entry name" value="RNase_H1_N_sf"/>
</dbReference>
<protein>
    <recommendedName>
        <fullName evidence="1">Ribonuclease H1 N-terminal domain-containing protein</fullName>
    </recommendedName>
</protein>
<evidence type="ECO:0000313" key="3">
    <source>
        <dbReference type="Proteomes" id="UP001341840"/>
    </source>
</evidence>
<reference evidence="2 3" key="1">
    <citation type="journal article" date="2023" name="Plants (Basel)">
        <title>Bridging the Gap: Combining Genomics and Transcriptomics Approaches to Understand Stylosanthes scabra, an Orphan Legume from the Brazilian Caatinga.</title>
        <authorList>
            <person name="Ferreira-Neto J.R.C."/>
            <person name="da Silva M.D."/>
            <person name="Binneck E."/>
            <person name="de Melo N.F."/>
            <person name="da Silva R.H."/>
            <person name="de Melo A.L.T.M."/>
            <person name="Pandolfi V."/>
            <person name="Bustamante F.O."/>
            <person name="Brasileiro-Vidal A.C."/>
            <person name="Benko-Iseppon A.M."/>
        </authorList>
    </citation>
    <scope>NUCLEOTIDE SEQUENCE [LARGE SCALE GENOMIC DNA]</scope>
    <source>
        <tissue evidence="2">Leaves</tissue>
    </source>
</reference>
<evidence type="ECO:0000259" key="1">
    <source>
        <dbReference type="Pfam" id="PF01693"/>
    </source>
</evidence>
<proteinExistence type="predicted"/>
<feature type="domain" description="Ribonuclease H1 N-terminal" evidence="1">
    <location>
        <begin position="9"/>
        <end position="50"/>
    </location>
</feature>